<dbReference type="Pfam" id="PF06429">
    <property type="entry name" value="Flg_bbr_C"/>
    <property type="match status" value="1"/>
</dbReference>
<dbReference type="SUPFAM" id="SSF117143">
    <property type="entry name" value="Flagellar hook protein flgE"/>
    <property type="match status" value="1"/>
</dbReference>
<evidence type="ECO:0000256" key="2">
    <source>
        <dbReference type="ARBA" id="ARBA00009677"/>
    </source>
</evidence>
<dbReference type="NCBIfam" id="TIGR02490">
    <property type="entry name" value="flgF"/>
    <property type="match status" value="1"/>
</dbReference>
<dbReference type="PANTHER" id="PTHR30435">
    <property type="entry name" value="FLAGELLAR PROTEIN"/>
    <property type="match status" value="1"/>
</dbReference>
<dbReference type="InterPro" id="IPR053967">
    <property type="entry name" value="LlgE_F_G-like_D1"/>
</dbReference>
<evidence type="ECO:0000256" key="1">
    <source>
        <dbReference type="ARBA" id="ARBA00004117"/>
    </source>
</evidence>
<dbReference type="RefSeq" id="WP_169852870.1">
    <property type="nucleotide sequence ID" value="NZ_CP019791.1"/>
</dbReference>
<keyword evidence="3 4" id="KW-0975">Bacterial flagellum</keyword>
<dbReference type="Pfam" id="PF00460">
    <property type="entry name" value="Flg_bb_rod"/>
    <property type="match status" value="1"/>
</dbReference>
<evidence type="ECO:0000256" key="4">
    <source>
        <dbReference type="RuleBase" id="RU362116"/>
    </source>
</evidence>
<evidence type="ECO:0000313" key="8">
    <source>
        <dbReference type="EMBL" id="AQT66922.1"/>
    </source>
</evidence>
<dbReference type="KEGG" id="alus:STSP2_00060"/>
<comment type="similarity">
    <text evidence="2 4">Belongs to the flagella basal body rod proteins family.</text>
</comment>
<gene>
    <name evidence="8" type="primary">flgG_2</name>
    <name evidence="8" type="ORF">STSP2_00060</name>
</gene>
<dbReference type="PANTHER" id="PTHR30435:SF19">
    <property type="entry name" value="FLAGELLAR BASAL-BODY ROD PROTEIN FLGG"/>
    <property type="match status" value="1"/>
</dbReference>
<dbReference type="InterPro" id="IPR020013">
    <property type="entry name" value="Flagellar_FlgE/F/G"/>
</dbReference>
<feature type="domain" description="Flagellar basal body rod protein N-terminal" evidence="5">
    <location>
        <begin position="17"/>
        <end position="35"/>
    </location>
</feature>
<dbReference type="InterPro" id="IPR010930">
    <property type="entry name" value="Flg_bb/hook_C_dom"/>
</dbReference>
<sequence length="242" mass="26111">MTEINPNMGSSVNALMQEYRAITNNLANASTPGYKSRTTSFSSIMEQKLGPDGKPEDTIKAHTGINFMQGNLRQTDRRLDIAINGKGFFVIETPDGPRYTRNGSLHLNHNRQLVDTAGNNIAGQNGPIVLPQGATVQQLSFGPDGTVSANGMNIGQLSLVDFGNKVGQLMPTEHGAFIAPEEVRPQPATQTEVKQGFQEASNVGITQELVKLITVNRLYEANMKIISKSGENTKSILNVAMG</sequence>
<dbReference type="InterPro" id="IPR012836">
    <property type="entry name" value="FlgF"/>
</dbReference>
<accession>A0A1U9NG61</accession>
<feature type="domain" description="Flagellar hook protein FlgE/F/G-like D1" evidence="7">
    <location>
        <begin position="82"/>
        <end position="149"/>
    </location>
</feature>
<dbReference type="InterPro" id="IPR001444">
    <property type="entry name" value="Flag_bb_rod_N"/>
</dbReference>
<dbReference type="NCBIfam" id="TIGR03506">
    <property type="entry name" value="FlgEFG_subfam"/>
    <property type="match status" value="1"/>
</dbReference>
<dbReference type="GO" id="GO:0071978">
    <property type="term" value="P:bacterial-type flagellum-dependent swarming motility"/>
    <property type="evidence" value="ECO:0007669"/>
    <property type="project" value="TreeGrafter"/>
</dbReference>
<comment type="subcellular location">
    <subcellularLocation>
        <location evidence="1 4">Bacterial flagellum basal body</location>
    </subcellularLocation>
</comment>
<evidence type="ECO:0000259" key="5">
    <source>
        <dbReference type="Pfam" id="PF00460"/>
    </source>
</evidence>
<feature type="domain" description="Flagellar basal-body/hook protein C-terminal" evidence="6">
    <location>
        <begin position="194"/>
        <end position="238"/>
    </location>
</feature>
<name>A0A1U9NG61_9BACT</name>
<dbReference type="EMBL" id="CP019791">
    <property type="protein sequence ID" value="AQT66922.1"/>
    <property type="molecule type" value="Genomic_DNA"/>
</dbReference>
<dbReference type="AlphaFoldDB" id="A0A1U9NG61"/>
<dbReference type="Proteomes" id="UP000189674">
    <property type="component" value="Chromosome"/>
</dbReference>
<proteinExistence type="inferred from homology"/>
<reference evidence="9" key="1">
    <citation type="submission" date="2017-02" db="EMBL/GenBank/DDBJ databases">
        <title>Comparative genomics and description of representatives of a novel lineage of planctomycetes thriving in anoxic sediments.</title>
        <authorList>
            <person name="Spring S."/>
            <person name="Bunk B."/>
            <person name="Sproer C."/>
        </authorList>
    </citation>
    <scope>NUCLEOTIDE SEQUENCE [LARGE SCALE GENOMIC DNA]</scope>
    <source>
        <strain evidence="9">ST-NAGAB-D1</strain>
    </source>
</reference>
<evidence type="ECO:0000256" key="3">
    <source>
        <dbReference type="ARBA" id="ARBA00023143"/>
    </source>
</evidence>
<evidence type="ECO:0000313" key="9">
    <source>
        <dbReference type="Proteomes" id="UP000189674"/>
    </source>
</evidence>
<protein>
    <submittedName>
        <fullName evidence="8">Distal rod protein</fullName>
    </submittedName>
</protein>
<evidence type="ECO:0000259" key="6">
    <source>
        <dbReference type="Pfam" id="PF06429"/>
    </source>
</evidence>
<dbReference type="InterPro" id="IPR037925">
    <property type="entry name" value="FlgE/F/G-like"/>
</dbReference>
<organism evidence="8 9">
    <name type="scientific">Anaerohalosphaera lusitana</name>
    <dbReference type="NCBI Taxonomy" id="1936003"/>
    <lineage>
        <taxon>Bacteria</taxon>
        <taxon>Pseudomonadati</taxon>
        <taxon>Planctomycetota</taxon>
        <taxon>Phycisphaerae</taxon>
        <taxon>Sedimentisphaerales</taxon>
        <taxon>Anaerohalosphaeraceae</taxon>
        <taxon>Anaerohalosphaera</taxon>
    </lineage>
</organism>
<dbReference type="GO" id="GO:0030694">
    <property type="term" value="C:bacterial-type flagellum basal body, rod"/>
    <property type="evidence" value="ECO:0007669"/>
    <property type="project" value="InterPro"/>
</dbReference>
<dbReference type="Pfam" id="PF22692">
    <property type="entry name" value="LlgE_F_G_D1"/>
    <property type="match status" value="1"/>
</dbReference>
<dbReference type="STRING" id="1936003.STSP2_00060"/>
<evidence type="ECO:0000259" key="7">
    <source>
        <dbReference type="Pfam" id="PF22692"/>
    </source>
</evidence>
<keyword evidence="9" id="KW-1185">Reference proteome</keyword>